<evidence type="ECO:0000256" key="3">
    <source>
        <dbReference type="SAM" id="MobiDB-lite"/>
    </source>
</evidence>
<dbReference type="Pfam" id="PF00076">
    <property type="entry name" value="RRM_1"/>
    <property type="match status" value="1"/>
</dbReference>
<feature type="region of interest" description="Disordered" evidence="3">
    <location>
        <begin position="78"/>
        <end position="97"/>
    </location>
</feature>
<accession>A0A553NMC7</accession>
<protein>
    <recommendedName>
        <fullName evidence="4">RRM domain-containing protein</fullName>
    </recommendedName>
</protein>
<dbReference type="Gene3D" id="3.30.70.330">
    <property type="match status" value="1"/>
</dbReference>
<dbReference type="InterPro" id="IPR000504">
    <property type="entry name" value="RRM_dom"/>
</dbReference>
<dbReference type="PROSITE" id="PS50102">
    <property type="entry name" value="RRM"/>
    <property type="match status" value="1"/>
</dbReference>
<keyword evidence="1 2" id="KW-0694">RNA-binding</keyword>
<evidence type="ECO:0000256" key="1">
    <source>
        <dbReference type="ARBA" id="ARBA00022884"/>
    </source>
</evidence>
<dbReference type="SMART" id="SM00360">
    <property type="entry name" value="RRM"/>
    <property type="match status" value="1"/>
</dbReference>
<dbReference type="STRING" id="623744.A0A553NMC7"/>
<evidence type="ECO:0000313" key="6">
    <source>
        <dbReference type="Proteomes" id="UP000316079"/>
    </source>
</evidence>
<proteinExistence type="predicted"/>
<dbReference type="AlphaFoldDB" id="A0A553NMC7"/>
<evidence type="ECO:0000313" key="5">
    <source>
        <dbReference type="EMBL" id="TRY66584.1"/>
    </source>
</evidence>
<dbReference type="EMBL" id="SRMA01026839">
    <property type="protein sequence ID" value="TRY66584.1"/>
    <property type="molecule type" value="Genomic_DNA"/>
</dbReference>
<dbReference type="Proteomes" id="UP000316079">
    <property type="component" value="Unassembled WGS sequence"/>
</dbReference>
<comment type="caution">
    <text evidence="5">The sequence shown here is derived from an EMBL/GenBank/DDBJ whole genome shotgun (WGS) entry which is preliminary data.</text>
</comment>
<name>A0A553NMC7_9TELE</name>
<organism evidence="5 6">
    <name type="scientific">Danionella cerebrum</name>
    <dbReference type="NCBI Taxonomy" id="2873325"/>
    <lineage>
        <taxon>Eukaryota</taxon>
        <taxon>Metazoa</taxon>
        <taxon>Chordata</taxon>
        <taxon>Craniata</taxon>
        <taxon>Vertebrata</taxon>
        <taxon>Euteleostomi</taxon>
        <taxon>Actinopterygii</taxon>
        <taxon>Neopterygii</taxon>
        <taxon>Teleostei</taxon>
        <taxon>Ostariophysi</taxon>
        <taxon>Cypriniformes</taxon>
        <taxon>Danionidae</taxon>
        <taxon>Danioninae</taxon>
        <taxon>Danionella</taxon>
    </lineage>
</organism>
<gene>
    <name evidence="5" type="ORF">DNTS_009855</name>
</gene>
<reference evidence="5 6" key="1">
    <citation type="journal article" date="2019" name="Sci. Data">
        <title>Hybrid genome assembly and annotation of Danionella translucida.</title>
        <authorList>
            <person name="Kadobianskyi M."/>
            <person name="Schulze L."/>
            <person name="Schuelke M."/>
            <person name="Judkewitz B."/>
        </authorList>
    </citation>
    <scope>NUCLEOTIDE SEQUENCE [LARGE SCALE GENOMIC DNA]</scope>
    <source>
        <strain evidence="5 6">Bolton</strain>
    </source>
</reference>
<dbReference type="InterPro" id="IPR035979">
    <property type="entry name" value="RBD_domain_sf"/>
</dbReference>
<evidence type="ECO:0000256" key="2">
    <source>
        <dbReference type="PROSITE-ProRule" id="PRU00176"/>
    </source>
</evidence>
<evidence type="ECO:0000259" key="4">
    <source>
        <dbReference type="PROSITE" id="PS50102"/>
    </source>
</evidence>
<dbReference type="PANTHER" id="PTHR11176:SF61">
    <property type="entry name" value="SRA STEM-LOOP INTERACTING RNA BINDING PROTEIN"/>
    <property type="match status" value="1"/>
</dbReference>
<keyword evidence="6" id="KW-1185">Reference proteome</keyword>
<feature type="domain" description="RRM" evidence="4">
    <location>
        <begin position="9"/>
        <end position="86"/>
    </location>
</feature>
<dbReference type="InterPro" id="IPR012677">
    <property type="entry name" value="Nucleotide-bd_a/b_plait_sf"/>
</dbReference>
<dbReference type="PANTHER" id="PTHR11176">
    <property type="entry name" value="BOULE-RELATED"/>
    <property type="match status" value="1"/>
</dbReference>
<dbReference type="OrthoDB" id="6159137at2759"/>
<sequence>MAAVSPARLSLFVHKIPWTLAANEMREYFRKFGPVKKCFLPFNHETGFHRGYCFVEFYDAKGMQKALESNPHIIEGAEIEVSRNSKKSNTDQDPELV</sequence>
<dbReference type="GO" id="GO:0003723">
    <property type="term" value="F:RNA binding"/>
    <property type="evidence" value="ECO:0007669"/>
    <property type="project" value="UniProtKB-UniRule"/>
</dbReference>
<dbReference type="SUPFAM" id="SSF54928">
    <property type="entry name" value="RNA-binding domain, RBD"/>
    <property type="match status" value="1"/>
</dbReference>